<evidence type="ECO:0000313" key="2">
    <source>
        <dbReference type="EMBL" id="QJA81591.1"/>
    </source>
</evidence>
<gene>
    <name evidence="2" type="ORF">MM415A00505_0020</name>
    <name evidence="3" type="ORF">MM415B02854_0003</name>
    <name evidence="1" type="ORF">TM448A00839_0014</name>
    <name evidence="4" type="ORF">TM448B01099_0003</name>
</gene>
<evidence type="ECO:0000313" key="3">
    <source>
        <dbReference type="EMBL" id="QJA87991.1"/>
    </source>
</evidence>
<dbReference type="AlphaFoldDB" id="A0A6H1ZL18"/>
<name>A0A6H1ZL18_9ZZZZ</name>
<sequence length="285" mass="33335">MSKGQNQEGQELKGTDNKFIDEFDKTSTEAELRAYEIRNRDRISDASLFVRDAFDKKWKDIIGKPYFQAITTIPQVMAPFDGKNDTRRSDPRSLNYRESILFKTIYWQRIRRTIGKKIKDFFIIDGLVSSTKTKRPILTNLSVERLFAVFGKEVADKIIATAKREDRGEIDINTQIDVQGYWQVQFAPQKDQYDTPDVRLFLEGVCIRFKRMTEVILPGFYLENADHTTKPIYTHDPGKGRMKVGEIQKYPYTVLRQATMEEYLAELEKGNKEQREFEKKQEDAT</sequence>
<proteinExistence type="predicted"/>
<accession>A0A6H1ZL18</accession>
<dbReference type="EMBL" id="MT144704">
    <property type="protein sequence ID" value="QJH97835.1"/>
    <property type="molecule type" value="Genomic_DNA"/>
</dbReference>
<evidence type="ECO:0000313" key="1">
    <source>
        <dbReference type="EMBL" id="QJA48131.1"/>
    </source>
</evidence>
<protein>
    <submittedName>
        <fullName evidence="1">Uncharacterized protein</fullName>
    </submittedName>
</protein>
<dbReference type="EMBL" id="MT142746">
    <property type="protein sequence ID" value="QJA87991.1"/>
    <property type="molecule type" value="Genomic_DNA"/>
</dbReference>
<dbReference type="EMBL" id="MT142464">
    <property type="protein sequence ID" value="QJA81591.1"/>
    <property type="molecule type" value="Genomic_DNA"/>
</dbReference>
<dbReference type="EMBL" id="MT144072">
    <property type="protein sequence ID" value="QJA48131.1"/>
    <property type="molecule type" value="Genomic_DNA"/>
</dbReference>
<reference evidence="1" key="1">
    <citation type="submission" date="2020-03" db="EMBL/GenBank/DDBJ databases">
        <title>The deep terrestrial virosphere.</title>
        <authorList>
            <person name="Holmfeldt K."/>
            <person name="Nilsson E."/>
            <person name="Simone D."/>
            <person name="Lopez-Fernandez M."/>
            <person name="Wu X."/>
            <person name="de Brujin I."/>
            <person name="Lundin D."/>
            <person name="Andersson A."/>
            <person name="Bertilsson S."/>
            <person name="Dopson M."/>
        </authorList>
    </citation>
    <scope>NUCLEOTIDE SEQUENCE</scope>
    <source>
        <strain evidence="2">MM415A00505</strain>
        <strain evidence="3">MM415B02854</strain>
        <strain evidence="1">TM448A00839</strain>
        <strain evidence="4">TM448B01099</strain>
    </source>
</reference>
<organism evidence="1">
    <name type="scientific">viral metagenome</name>
    <dbReference type="NCBI Taxonomy" id="1070528"/>
    <lineage>
        <taxon>unclassified sequences</taxon>
        <taxon>metagenomes</taxon>
        <taxon>organismal metagenomes</taxon>
    </lineage>
</organism>
<evidence type="ECO:0000313" key="4">
    <source>
        <dbReference type="EMBL" id="QJH97835.1"/>
    </source>
</evidence>